<dbReference type="Proteomes" id="UP000789920">
    <property type="component" value="Unassembled WGS sequence"/>
</dbReference>
<comment type="caution">
    <text evidence="1">The sequence shown here is derived from an EMBL/GenBank/DDBJ whole genome shotgun (WGS) entry which is preliminary data.</text>
</comment>
<keyword evidence="2" id="KW-1185">Reference proteome</keyword>
<name>A0ACA9S3I6_9GLOM</name>
<evidence type="ECO:0000313" key="1">
    <source>
        <dbReference type="EMBL" id="CAG8822893.1"/>
    </source>
</evidence>
<accession>A0ACA9S3I6</accession>
<reference evidence="1" key="1">
    <citation type="submission" date="2021-06" db="EMBL/GenBank/DDBJ databases">
        <authorList>
            <person name="Kallberg Y."/>
            <person name="Tangrot J."/>
            <person name="Rosling A."/>
        </authorList>
    </citation>
    <scope>NUCLEOTIDE SEQUENCE</scope>
    <source>
        <strain evidence="1">MA461A</strain>
    </source>
</reference>
<sequence>ILKIPGLNSEVISEVNIMKSQDTSVFKPLQIDPKDLTPSPMGPEERSSSYLCKRMYKFEEVACYNPKIANFDVARKQNEPTSQIPDLKKVVRWMAPEKIKGEPYTTRCEIFSFGMLLWELTYEKEPYQGIDSFEEIKDLVTNGFREKISFAPTQDPKIKEIQQTFEYIMKT</sequence>
<feature type="non-terminal residue" evidence="1">
    <location>
        <position position="1"/>
    </location>
</feature>
<protein>
    <submittedName>
        <fullName evidence="1">5734_t:CDS:1</fullName>
    </submittedName>
</protein>
<feature type="non-terminal residue" evidence="1">
    <location>
        <position position="171"/>
    </location>
</feature>
<proteinExistence type="predicted"/>
<evidence type="ECO:0000313" key="2">
    <source>
        <dbReference type="Proteomes" id="UP000789920"/>
    </source>
</evidence>
<gene>
    <name evidence="1" type="ORF">RPERSI_LOCUS25912</name>
</gene>
<organism evidence="1 2">
    <name type="scientific">Racocetra persica</name>
    <dbReference type="NCBI Taxonomy" id="160502"/>
    <lineage>
        <taxon>Eukaryota</taxon>
        <taxon>Fungi</taxon>
        <taxon>Fungi incertae sedis</taxon>
        <taxon>Mucoromycota</taxon>
        <taxon>Glomeromycotina</taxon>
        <taxon>Glomeromycetes</taxon>
        <taxon>Diversisporales</taxon>
        <taxon>Gigasporaceae</taxon>
        <taxon>Racocetra</taxon>
    </lineage>
</organism>
<dbReference type="EMBL" id="CAJVQC010086824">
    <property type="protein sequence ID" value="CAG8822893.1"/>
    <property type="molecule type" value="Genomic_DNA"/>
</dbReference>